<dbReference type="GeneID" id="36408210"/>
<reference evidence="2" key="1">
    <citation type="submission" date="2014-09" db="EMBL/GenBank/DDBJ databases">
        <authorList>
            <person name="Sharma Rahul"/>
            <person name="Thines Marco"/>
        </authorList>
    </citation>
    <scope>NUCLEOTIDE SEQUENCE [LARGE SCALE GENOMIC DNA]</scope>
</reference>
<evidence type="ECO:0000313" key="1">
    <source>
        <dbReference type="EMBL" id="CEG42920.1"/>
    </source>
</evidence>
<dbReference type="Proteomes" id="UP000054928">
    <property type="component" value="Unassembled WGS sequence"/>
</dbReference>
<keyword evidence="2" id="KW-1185">Reference proteome</keyword>
<evidence type="ECO:0000313" key="2">
    <source>
        <dbReference type="Proteomes" id="UP000054928"/>
    </source>
</evidence>
<dbReference type="RefSeq" id="XP_024579289.1">
    <property type="nucleotide sequence ID" value="XM_024728853.1"/>
</dbReference>
<organism evidence="1 2">
    <name type="scientific">Plasmopara halstedii</name>
    <name type="common">Downy mildew of sunflower</name>
    <dbReference type="NCBI Taxonomy" id="4781"/>
    <lineage>
        <taxon>Eukaryota</taxon>
        <taxon>Sar</taxon>
        <taxon>Stramenopiles</taxon>
        <taxon>Oomycota</taxon>
        <taxon>Peronosporomycetes</taxon>
        <taxon>Peronosporales</taxon>
        <taxon>Peronosporaceae</taxon>
        <taxon>Plasmopara</taxon>
    </lineage>
</organism>
<dbReference type="AlphaFoldDB" id="A0A0P1AQ10"/>
<protein>
    <submittedName>
        <fullName evidence="1">Uncharacterized protein</fullName>
    </submittedName>
</protein>
<dbReference type="EMBL" id="CCYD01000645">
    <property type="protein sequence ID" value="CEG42920.1"/>
    <property type="molecule type" value="Genomic_DNA"/>
</dbReference>
<proteinExistence type="predicted"/>
<accession>A0A0P1AQ10</accession>
<sequence>MSAAYRRTDPPRMFVTAKVLKWRLALDPKQIVNPDTNLRLYWHYRDAEWIDSPIARNTRPKSNRDITHHLHRSQAVIAVVPASTECTDIDFTVASAYRGG</sequence>
<name>A0A0P1AQ10_PLAHL</name>